<gene>
    <name evidence="1" type="ordered locus">CAP2UW1_1876</name>
</gene>
<reference evidence="1" key="2">
    <citation type="submission" date="2009-09" db="EMBL/GenBank/DDBJ databases">
        <title>Complete sequence of chromosome of Candidatus Accumulibacter phosphatis clade IIA str. UW-1.</title>
        <authorList>
            <consortium name="US DOE Joint Genome Institute"/>
            <person name="Martin H.G."/>
            <person name="Ivanova N."/>
            <person name="Kunin V."/>
            <person name="Warnecke F."/>
            <person name="Barry K."/>
            <person name="He S."/>
            <person name="Salamov A."/>
            <person name="Szeto E."/>
            <person name="Dalin E."/>
            <person name="Pangilinan J.L."/>
            <person name="Lapidus A."/>
            <person name="Lowry S."/>
            <person name="Kyrpides N.C."/>
            <person name="McMahon K.D."/>
            <person name="Hugenholtz P."/>
        </authorList>
    </citation>
    <scope>NUCLEOTIDE SEQUENCE [LARGE SCALE GENOMIC DNA]</scope>
    <source>
        <strain evidence="1">UW-1</strain>
    </source>
</reference>
<dbReference type="STRING" id="522306.CAP2UW1_1876"/>
<name>C7RV96_ACCRE</name>
<reference evidence="1" key="1">
    <citation type="submission" date="2009-08" db="EMBL/GenBank/DDBJ databases">
        <authorList>
            <consortium name="US DOE Joint Genome Institute"/>
            <person name="Lucas S."/>
            <person name="Copeland A."/>
            <person name="Lapidus A."/>
            <person name="Glavina del Rio T."/>
            <person name="Dalin E."/>
            <person name="Tice H."/>
            <person name="Bruce D."/>
            <person name="Barry K."/>
            <person name="Pitluck S."/>
            <person name="Lowry S."/>
            <person name="Larimer F."/>
            <person name="Land M."/>
            <person name="Hauser L."/>
            <person name="Kyrpides N."/>
            <person name="Ivanova N."/>
            <person name="McMahon K.D."/>
            <person name="Hugenholtz P."/>
        </authorList>
    </citation>
    <scope>NUCLEOTIDE SEQUENCE</scope>
    <source>
        <strain evidence="1">UW-1</strain>
    </source>
</reference>
<proteinExistence type="predicted"/>
<sequence length="60" mass="6192">MRATQHVTPSAANPYFAPAGSSAQLFVVSEGISTDDALEGASMFLSAAADLGAHHEEDSR</sequence>
<protein>
    <submittedName>
        <fullName evidence="1">Uncharacterized protein</fullName>
    </submittedName>
</protein>
<organism evidence="1">
    <name type="scientific">Accumulibacter regalis</name>
    <dbReference type="NCBI Taxonomy" id="522306"/>
    <lineage>
        <taxon>Bacteria</taxon>
        <taxon>Pseudomonadati</taxon>
        <taxon>Pseudomonadota</taxon>
        <taxon>Betaproteobacteria</taxon>
        <taxon>Candidatus Accumulibacter</taxon>
    </lineage>
</organism>
<evidence type="ECO:0000313" key="1">
    <source>
        <dbReference type="EMBL" id="ACV35174.1"/>
    </source>
</evidence>
<dbReference type="EMBL" id="CP001715">
    <property type="protein sequence ID" value="ACV35174.1"/>
    <property type="molecule type" value="Genomic_DNA"/>
</dbReference>
<dbReference type="HOGENOM" id="CLU_2930440_0_0_4"/>
<accession>C7RV96</accession>
<dbReference type="KEGG" id="app:CAP2UW1_1876"/>
<dbReference type="AlphaFoldDB" id="C7RV96"/>